<keyword evidence="3 5" id="KW-1133">Transmembrane helix</keyword>
<feature type="transmembrane region" description="Helical" evidence="5">
    <location>
        <begin position="12"/>
        <end position="30"/>
    </location>
</feature>
<dbReference type="EMBL" id="UHFG01000004">
    <property type="protein sequence ID" value="SUN51509.1"/>
    <property type="molecule type" value="Genomic_DNA"/>
</dbReference>
<dbReference type="InterPro" id="IPR007300">
    <property type="entry name" value="CidB/LrgB"/>
</dbReference>
<feature type="transmembrane region" description="Helical" evidence="5">
    <location>
        <begin position="36"/>
        <end position="61"/>
    </location>
</feature>
<evidence type="ECO:0000256" key="3">
    <source>
        <dbReference type="ARBA" id="ARBA00022989"/>
    </source>
</evidence>
<keyword evidence="4 5" id="KW-0472">Membrane</keyword>
<evidence type="ECO:0000313" key="6">
    <source>
        <dbReference type="EMBL" id="SUN51509.1"/>
    </source>
</evidence>
<keyword evidence="2 5" id="KW-0812">Transmembrane</keyword>
<organism evidence="6 7">
    <name type="scientific">Streptococcus dysgalactiae subsp. dysgalactiae</name>
    <dbReference type="NCBI Taxonomy" id="99822"/>
    <lineage>
        <taxon>Bacteria</taxon>
        <taxon>Bacillati</taxon>
        <taxon>Bacillota</taxon>
        <taxon>Bacilli</taxon>
        <taxon>Lactobacillales</taxon>
        <taxon>Streptococcaceae</taxon>
        <taxon>Streptococcus</taxon>
    </lineage>
</organism>
<proteinExistence type="predicted"/>
<dbReference type="Pfam" id="PF04172">
    <property type="entry name" value="LrgB"/>
    <property type="match status" value="1"/>
</dbReference>
<dbReference type="GO" id="GO:0016020">
    <property type="term" value="C:membrane"/>
    <property type="evidence" value="ECO:0007669"/>
    <property type="project" value="UniProtKB-SubCell"/>
</dbReference>
<gene>
    <name evidence="6" type="primary">lrgB_2</name>
    <name evidence="6" type="ORF">NCTC4670_02044</name>
</gene>
<comment type="subcellular location">
    <subcellularLocation>
        <location evidence="1">Membrane</location>
        <topology evidence="1">Multi-pass membrane protein</topology>
    </subcellularLocation>
</comment>
<protein>
    <submittedName>
        <fullName evidence="6">Antiholin-like protein</fullName>
    </submittedName>
</protein>
<name>A0A380JYW6_STRDY</name>
<evidence type="ECO:0000256" key="2">
    <source>
        <dbReference type="ARBA" id="ARBA00022692"/>
    </source>
</evidence>
<evidence type="ECO:0000256" key="4">
    <source>
        <dbReference type="ARBA" id="ARBA00023136"/>
    </source>
</evidence>
<sequence>MAAFIDILRVSPIFGVLLSVGTFFIGQILFKKSKGFFLFAPLFVAMILGIATLSATGISFAEYNKGG</sequence>
<accession>A0A380JYW6</accession>
<evidence type="ECO:0000256" key="5">
    <source>
        <dbReference type="SAM" id="Phobius"/>
    </source>
</evidence>
<dbReference type="AlphaFoldDB" id="A0A380JYW6"/>
<evidence type="ECO:0000256" key="1">
    <source>
        <dbReference type="ARBA" id="ARBA00004141"/>
    </source>
</evidence>
<evidence type="ECO:0000313" key="7">
    <source>
        <dbReference type="Proteomes" id="UP000254797"/>
    </source>
</evidence>
<dbReference type="Proteomes" id="UP000254797">
    <property type="component" value="Unassembled WGS sequence"/>
</dbReference>
<reference evidence="6 7" key="1">
    <citation type="submission" date="2018-06" db="EMBL/GenBank/DDBJ databases">
        <authorList>
            <consortium name="Pathogen Informatics"/>
            <person name="Doyle S."/>
        </authorList>
    </citation>
    <scope>NUCLEOTIDE SEQUENCE [LARGE SCALE GENOMIC DNA]</scope>
    <source>
        <strain evidence="6 7">NCTC4670</strain>
    </source>
</reference>